<comment type="similarity">
    <text evidence="2">Belongs to the peptidase C40 family.</text>
</comment>
<feature type="chain" id="PRO_5008079588" evidence="10">
    <location>
        <begin position="22"/>
        <end position="171"/>
    </location>
</feature>
<dbReference type="Pfam" id="PF00877">
    <property type="entry name" value="NLPC_P60"/>
    <property type="match status" value="1"/>
</dbReference>
<dbReference type="PROSITE" id="PS51935">
    <property type="entry name" value="NLPC_P60"/>
    <property type="match status" value="1"/>
</dbReference>
<organism evidence="12 13">
    <name type="scientific">Vibrio bivalvicida</name>
    <dbReference type="NCBI Taxonomy" id="1276888"/>
    <lineage>
        <taxon>Bacteria</taxon>
        <taxon>Pseudomonadati</taxon>
        <taxon>Pseudomonadota</taxon>
        <taxon>Gammaproteobacteria</taxon>
        <taxon>Vibrionales</taxon>
        <taxon>Vibrionaceae</taxon>
        <taxon>Vibrio</taxon>
        <taxon>Vibrio oreintalis group</taxon>
    </lineage>
</organism>
<dbReference type="Proteomes" id="UP000078406">
    <property type="component" value="Unassembled WGS sequence"/>
</dbReference>
<evidence type="ECO:0000256" key="8">
    <source>
        <dbReference type="ARBA" id="ARBA00023139"/>
    </source>
</evidence>
<evidence type="ECO:0000256" key="5">
    <source>
        <dbReference type="ARBA" id="ARBA00022801"/>
    </source>
</evidence>
<evidence type="ECO:0000313" key="12">
    <source>
        <dbReference type="EMBL" id="OAJ96304.1"/>
    </source>
</evidence>
<keyword evidence="5 12" id="KW-0378">Hydrolase</keyword>
<dbReference type="PROSITE" id="PS51257">
    <property type="entry name" value="PROKAR_LIPOPROTEIN"/>
    <property type="match status" value="1"/>
</dbReference>
<dbReference type="GO" id="GO:0006508">
    <property type="term" value="P:proteolysis"/>
    <property type="evidence" value="ECO:0007669"/>
    <property type="project" value="UniProtKB-KW"/>
</dbReference>
<keyword evidence="6" id="KW-0788">Thiol protease</keyword>
<protein>
    <submittedName>
        <fullName evidence="12">Hydrolase</fullName>
    </submittedName>
</protein>
<evidence type="ECO:0000256" key="9">
    <source>
        <dbReference type="ARBA" id="ARBA00023288"/>
    </source>
</evidence>
<comment type="caution">
    <text evidence="12">The sequence shown here is derived from an EMBL/GenBank/DDBJ whole genome shotgun (WGS) entry which is preliminary data.</text>
</comment>
<evidence type="ECO:0000256" key="1">
    <source>
        <dbReference type="ARBA" id="ARBA00004635"/>
    </source>
</evidence>
<keyword evidence="9" id="KW-0449">Lipoprotein</keyword>
<evidence type="ECO:0000256" key="4">
    <source>
        <dbReference type="ARBA" id="ARBA00022729"/>
    </source>
</evidence>
<comment type="subcellular location">
    <subcellularLocation>
        <location evidence="1">Membrane</location>
        <topology evidence="1">Lipid-anchor</topology>
    </subcellularLocation>
</comment>
<dbReference type="EMBL" id="LLEI02000006">
    <property type="protein sequence ID" value="OAJ96304.1"/>
    <property type="molecule type" value="Genomic_DNA"/>
</dbReference>
<proteinExistence type="inferred from homology"/>
<dbReference type="InterPro" id="IPR052062">
    <property type="entry name" value="Murein_DD/LD_carboxypeptidase"/>
</dbReference>
<dbReference type="InterPro" id="IPR000064">
    <property type="entry name" value="NLP_P60_dom"/>
</dbReference>
<sequence length="171" mass="19066">MKHLVFRVSHFKTLLLCLAVAGCSSQPEHDFSSANGAALTEQEEITKNSLLDVYRVWKGAPYRLGGTTVSGVDCSAFVQTTYKDALGMQLPRTTLDQVKLGQQIGYSEASVGDLVFFKTAPKVRHVGVYIGNKQFMHASTSKGVIISRLDNPYWASKYWHFRRVSYSPEIN</sequence>
<dbReference type="SUPFAM" id="SSF54001">
    <property type="entry name" value="Cysteine proteinases"/>
    <property type="match status" value="1"/>
</dbReference>
<evidence type="ECO:0000256" key="3">
    <source>
        <dbReference type="ARBA" id="ARBA00022670"/>
    </source>
</evidence>
<keyword evidence="7" id="KW-0472">Membrane</keyword>
<dbReference type="RefSeq" id="WP_049845249.1">
    <property type="nucleotide sequence ID" value="NZ_LLEI02000006.1"/>
</dbReference>
<dbReference type="InterPro" id="IPR038765">
    <property type="entry name" value="Papain-like_cys_pep_sf"/>
</dbReference>
<keyword evidence="8" id="KW-0564">Palmitate</keyword>
<dbReference type="GO" id="GO:0008234">
    <property type="term" value="F:cysteine-type peptidase activity"/>
    <property type="evidence" value="ECO:0007669"/>
    <property type="project" value="UniProtKB-KW"/>
</dbReference>
<evidence type="ECO:0000259" key="11">
    <source>
        <dbReference type="PROSITE" id="PS51935"/>
    </source>
</evidence>
<gene>
    <name evidence="12" type="ORF">APB76_00615</name>
</gene>
<dbReference type="PANTHER" id="PTHR47360:SF3">
    <property type="entry name" value="MUREIN DD-ENDOPEPTIDASE MEPS_MUREIN LD-CARBOXYPEPTIDASE"/>
    <property type="match status" value="1"/>
</dbReference>
<feature type="domain" description="NlpC/P60" evidence="11">
    <location>
        <begin position="44"/>
        <end position="165"/>
    </location>
</feature>
<dbReference type="GO" id="GO:0016020">
    <property type="term" value="C:membrane"/>
    <property type="evidence" value="ECO:0007669"/>
    <property type="project" value="UniProtKB-SubCell"/>
</dbReference>
<keyword evidence="4 10" id="KW-0732">Signal</keyword>
<dbReference type="AlphaFoldDB" id="A0A177Y628"/>
<dbReference type="Gene3D" id="3.90.1720.10">
    <property type="entry name" value="endopeptidase domain like (from Nostoc punctiforme)"/>
    <property type="match status" value="1"/>
</dbReference>
<evidence type="ECO:0000256" key="7">
    <source>
        <dbReference type="ARBA" id="ARBA00023136"/>
    </source>
</evidence>
<name>A0A177Y628_9VIBR</name>
<keyword evidence="3" id="KW-0645">Protease</keyword>
<evidence type="ECO:0000256" key="6">
    <source>
        <dbReference type="ARBA" id="ARBA00022807"/>
    </source>
</evidence>
<evidence type="ECO:0000256" key="10">
    <source>
        <dbReference type="SAM" id="SignalP"/>
    </source>
</evidence>
<evidence type="ECO:0000313" key="13">
    <source>
        <dbReference type="Proteomes" id="UP000078406"/>
    </source>
</evidence>
<reference evidence="12 13" key="1">
    <citation type="journal article" date="2016" name="Syst. Appl. Microbiol.">
        <title>Vibrio bivalvicida sp. nov., a novel larval pathogen for bivalve molluscs reared in a hatchery.</title>
        <authorList>
            <person name="Dubert J."/>
            <person name="Romalde J.L."/>
            <person name="Prado S."/>
            <person name="Barja J.L."/>
        </authorList>
    </citation>
    <scope>NUCLEOTIDE SEQUENCE [LARGE SCALE GENOMIC DNA]</scope>
    <source>
        <strain evidence="12 13">605</strain>
    </source>
</reference>
<evidence type="ECO:0000256" key="2">
    <source>
        <dbReference type="ARBA" id="ARBA00007074"/>
    </source>
</evidence>
<accession>A0A177Y628</accession>
<dbReference type="PANTHER" id="PTHR47360">
    <property type="entry name" value="MUREIN DD-ENDOPEPTIDASE MEPS/MUREIN LD-CARBOXYPEPTIDASE"/>
    <property type="match status" value="1"/>
</dbReference>
<feature type="signal peptide" evidence="10">
    <location>
        <begin position="1"/>
        <end position="21"/>
    </location>
</feature>